<dbReference type="Proteomes" id="UP000233325">
    <property type="component" value="Unassembled WGS sequence"/>
</dbReference>
<accession>A0A2N2E2M4</accession>
<gene>
    <name evidence="1" type="ORF">CVU83_00890</name>
</gene>
<evidence type="ECO:0000313" key="1">
    <source>
        <dbReference type="EMBL" id="PKM88984.1"/>
    </source>
</evidence>
<sequence>IWRYKGEQHFSDSQGCLIREAQVIPADLSIYPVLEAADNQERLNSKDCLTIESSYLQAMFLLSDKMKSYPELKVDRFLLEGEANTLKADLNLGPNILFNVKEDADKQLNKLVIIKQDKPAAEFNGLEYIDLRYGDRAYFK</sequence>
<evidence type="ECO:0008006" key="3">
    <source>
        <dbReference type="Google" id="ProtNLM"/>
    </source>
</evidence>
<dbReference type="EMBL" id="PHAH01000007">
    <property type="protein sequence ID" value="PKM88984.1"/>
    <property type="molecule type" value="Genomic_DNA"/>
</dbReference>
<comment type="caution">
    <text evidence="1">The sequence shown here is derived from an EMBL/GenBank/DDBJ whole genome shotgun (WGS) entry which is preliminary data.</text>
</comment>
<dbReference type="AlphaFoldDB" id="A0A2N2E2M4"/>
<organism evidence="1 2">
    <name type="scientific">Candidatus Falkowbacteria bacterium HGW-Falkowbacteria-2</name>
    <dbReference type="NCBI Taxonomy" id="2013769"/>
    <lineage>
        <taxon>Bacteria</taxon>
        <taxon>Candidatus Falkowiibacteriota</taxon>
    </lineage>
</organism>
<feature type="non-terminal residue" evidence="1">
    <location>
        <position position="1"/>
    </location>
</feature>
<reference evidence="1 2" key="1">
    <citation type="journal article" date="2017" name="ISME J.">
        <title>Potential for microbial H2 and metal transformations associated with novel bacteria and archaea in deep terrestrial subsurface sediments.</title>
        <authorList>
            <person name="Hernsdorf A.W."/>
            <person name="Amano Y."/>
            <person name="Miyakawa K."/>
            <person name="Ise K."/>
            <person name="Suzuki Y."/>
            <person name="Anantharaman K."/>
            <person name="Probst A."/>
            <person name="Burstein D."/>
            <person name="Thomas B.C."/>
            <person name="Banfield J.F."/>
        </authorList>
    </citation>
    <scope>NUCLEOTIDE SEQUENCE [LARGE SCALE GENOMIC DNA]</scope>
    <source>
        <strain evidence="1">HGW-Falkowbacteria-2</strain>
    </source>
</reference>
<protein>
    <recommendedName>
        <fullName evidence="3">POTRA domain-containing protein</fullName>
    </recommendedName>
</protein>
<evidence type="ECO:0000313" key="2">
    <source>
        <dbReference type="Proteomes" id="UP000233325"/>
    </source>
</evidence>
<name>A0A2N2E2M4_9BACT</name>
<proteinExistence type="predicted"/>